<sequence length="80" mass="8137">MFVRTAASPCTVTVTFVGAAAEAVLSPPGAVTPLAAATAPSPAAIAVRLLKSMPPADTHRPPPRVTRKSARPRKRVGVAP</sequence>
<name>A0A7W4ZXH7_9ACTN</name>
<reference evidence="2 3" key="1">
    <citation type="submission" date="2020-08" db="EMBL/GenBank/DDBJ databases">
        <title>Genomic Encyclopedia of Type Strains, Phase III (KMG-III): the genomes of soil and plant-associated and newly described type strains.</title>
        <authorList>
            <person name="Whitman W."/>
        </authorList>
    </citation>
    <scope>NUCLEOTIDE SEQUENCE [LARGE SCALE GENOMIC DNA]</scope>
    <source>
        <strain evidence="2 3">CECT 3237</strain>
    </source>
</reference>
<proteinExistence type="predicted"/>
<organism evidence="2 3">
    <name type="scientific">Streptomyces violarus</name>
    <dbReference type="NCBI Taxonomy" id="67380"/>
    <lineage>
        <taxon>Bacteria</taxon>
        <taxon>Bacillati</taxon>
        <taxon>Actinomycetota</taxon>
        <taxon>Actinomycetes</taxon>
        <taxon>Kitasatosporales</taxon>
        <taxon>Streptomycetaceae</taxon>
        <taxon>Streptomyces</taxon>
    </lineage>
</organism>
<dbReference type="Proteomes" id="UP000572907">
    <property type="component" value="Unassembled WGS sequence"/>
</dbReference>
<dbReference type="EMBL" id="JACHXE010000008">
    <property type="protein sequence ID" value="MBB3080292.1"/>
    <property type="molecule type" value="Genomic_DNA"/>
</dbReference>
<feature type="compositionally biased region" description="Basic residues" evidence="1">
    <location>
        <begin position="61"/>
        <end position="80"/>
    </location>
</feature>
<keyword evidence="3" id="KW-1185">Reference proteome</keyword>
<evidence type="ECO:0000256" key="1">
    <source>
        <dbReference type="SAM" id="MobiDB-lite"/>
    </source>
</evidence>
<dbReference type="RefSeq" id="WP_184598163.1">
    <property type="nucleotide sequence ID" value="NZ_BMUP01000004.1"/>
</dbReference>
<gene>
    <name evidence="2" type="ORF">FHS41_006834</name>
</gene>
<evidence type="ECO:0000313" key="2">
    <source>
        <dbReference type="EMBL" id="MBB3080292.1"/>
    </source>
</evidence>
<dbReference type="AlphaFoldDB" id="A0A7W4ZXH7"/>
<accession>A0A7W4ZXH7</accession>
<comment type="caution">
    <text evidence="2">The sequence shown here is derived from an EMBL/GenBank/DDBJ whole genome shotgun (WGS) entry which is preliminary data.</text>
</comment>
<protein>
    <submittedName>
        <fullName evidence="2">Uncharacterized protein</fullName>
    </submittedName>
</protein>
<feature type="region of interest" description="Disordered" evidence="1">
    <location>
        <begin position="52"/>
        <end position="80"/>
    </location>
</feature>
<evidence type="ECO:0000313" key="3">
    <source>
        <dbReference type="Proteomes" id="UP000572907"/>
    </source>
</evidence>